<evidence type="ECO:0000313" key="5">
    <source>
        <dbReference type="Proteomes" id="UP000184536"/>
    </source>
</evidence>
<evidence type="ECO:0000313" key="4">
    <source>
        <dbReference type="EMBL" id="SHJ21485.1"/>
    </source>
</evidence>
<keyword evidence="5" id="KW-1185">Reference proteome</keyword>
<protein>
    <submittedName>
        <fullName evidence="4">Putative zinc-finger</fullName>
    </submittedName>
</protein>
<keyword evidence="1" id="KW-0472">Membrane</keyword>
<dbReference type="InterPro" id="IPR027383">
    <property type="entry name" value="Znf_put"/>
</dbReference>
<reference evidence="5" key="1">
    <citation type="submission" date="2016-11" db="EMBL/GenBank/DDBJ databases">
        <authorList>
            <person name="Varghese N."/>
            <person name="Submissions S."/>
        </authorList>
    </citation>
    <scope>NUCLEOTIDE SEQUENCE [LARGE SCALE GENOMIC DNA]</scope>
    <source>
        <strain evidence="5">DSM 17957</strain>
    </source>
</reference>
<evidence type="ECO:0000256" key="1">
    <source>
        <dbReference type="SAM" id="Phobius"/>
    </source>
</evidence>
<feature type="transmembrane region" description="Helical" evidence="1">
    <location>
        <begin position="401"/>
        <end position="427"/>
    </location>
</feature>
<sequence>MKCTELNELISLYIDNMLDEHTNEIINTHIRECSDCRSTYQELKKILEQCSKLPMVDLPEDFETSLHEKLIGASLDIYGEKEEIIELTSIKQKKRPIDWKMLASIAAMFIVFVISIPLLNTSMKSAQREQMTMDNAAEQPQMFKAGSAPAAPPMDGSTARGILPEAEFNAGQYGGGAQENAQMDMALTEPEGLMKSVSREGRKIIKSAYVNIDVVNYDEKFNLIMNTTAAYGGYVESSNTQYKYYNANNPEEALKMGNMVIRVPENQMETIVEQIKSLGTVTNFGINGSDITLQYRDTVNEAENLKIQEARLREIMGKANNVKDILEVERELSRVRGEINRLTGDIKRWDDLVSLSTVQISLNEISPKDQRIQPPSEDVWDKAKKGFIKSINHILETGERLLVGFISILPMLLLAGLVMLPVLWYVFKILKGKKK</sequence>
<dbReference type="EMBL" id="FQZV01000017">
    <property type="protein sequence ID" value="SHJ21485.1"/>
    <property type="molecule type" value="Genomic_DNA"/>
</dbReference>
<accession>A0A1M6HH32</accession>
<keyword evidence="4" id="KW-0862">Zinc</keyword>
<keyword evidence="1" id="KW-0812">Transmembrane</keyword>
<dbReference type="GO" id="GO:0008270">
    <property type="term" value="F:zinc ion binding"/>
    <property type="evidence" value="ECO:0007669"/>
    <property type="project" value="UniProtKB-KW"/>
</dbReference>
<dbReference type="Pfam" id="PF13490">
    <property type="entry name" value="zf-HC2"/>
    <property type="match status" value="1"/>
</dbReference>
<evidence type="ECO:0000259" key="2">
    <source>
        <dbReference type="Pfam" id="PF13490"/>
    </source>
</evidence>
<dbReference type="Proteomes" id="UP000184536">
    <property type="component" value="Unassembled WGS sequence"/>
</dbReference>
<feature type="domain" description="Putative zinc-finger" evidence="2">
    <location>
        <begin position="3"/>
        <end position="37"/>
    </location>
</feature>
<dbReference type="AlphaFoldDB" id="A0A1M6HH32"/>
<dbReference type="RefSeq" id="WP_110940737.1">
    <property type="nucleotide sequence ID" value="NZ_FQZV01000017.1"/>
</dbReference>
<evidence type="ECO:0000259" key="3">
    <source>
        <dbReference type="Pfam" id="PF14257"/>
    </source>
</evidence>
<proteinExistence type="predicted"/>
<organism evidence="4 5">
    <name type="scientific">Geosporobacter subterraneus DSM 17957</name>
    <dbReference type="NCBI Taxonomy" id="1121919"/>
    <lineage>
        <taxon>Bacteria</taxon>
        <taxon>Bacillati</taxon>
        <taxon>Bacillota</taxon>
        <taxon>Clostridia</taxon>
        <taxon>Peptostreptococcales</taxon>
        <taxon>Thermotaleaceae</taxon>
        <taxon>Geosporobacter</taxon>
    </lineage>
</organism>
<dbReference type="STRING" id="1121919.SAMN02745975_01548"/>
<feature type="domain" description="DUF4349" evidence="3">
    <location>
        <begin position="202"/>
        <end position="423"/>
    </location>
</feature>
<feature type="transmembrane region" description="Helical" evidence="1">
    <location>
        <begin position="101"/>
        <end position="119"/>
    </location>
</feature>
<gene>
    <name evidence="4" type="ORF">SAMN02745975_01548</name>
</gene>
<name>A0A1M6HH32_9FIRM</name>
<dbReference type="Pfam" id="PF14257">
    <property type="entry name" value="DUF4349"/>
    <property type="match status" value="1"/>
</dbReference>
<keyword evidence="4" id="KW-0479">Metal-binding</keyword>
<keyword evidence="4" id="KW-0863">Zinc-finger</keyword>
<keyword evidence="1" id="KW-1133">Transmembrane helix</keyword>
<dbReference type="InterPro" id="IPR025645">
    <property type="entry name" value="DUF4349"/>
</dbReference>
<dbReference type="OrthoDB" id="9808253at2"/>